<dbReference type="GeneID" id="5325271"/>
<sequence>MIAVVGAGPAGLSCASMLSKFGLSVELFERDKLGGTCLNYGCRYINALKDVSDTIESLNSIKGKKHTLNDILSLSDLHNKIDNIHEVMRENSLESLTKKGIVVKFKEFKEEYEKDYDYVVYATGYDYPTSFEGVECAKYNEIPYIRKLPKKVLVIGGGTVAAEYASIFSTFGSDVTVYVRSKFLKMIEDDEVREYIINNISNFKITSDINVMRKMLNDNEYFNVLAVGGTPKYKTNEFLQVDGKNNVYACGDAVKGGYTPIANREGKLVAENIYNAIKGIPLKKMTYGINISTIRMPMNISVLGKQTLNFKTTYNRPGSGYYFKKSEKRGMNRIYYENGKVVGAIAMTPATDVSPYFLQYIKGIDVYNEFLEVYPSNDPFYWQV</sequence>
<dbReference type="SUPFAM" id="SSF51905">
    <property type="entry name" value="FAD/NAD(P)-binding domain"/>
    <property type="match status" value="1"/>
</dbReference>
<dbReference type="PRINTS" id="PR00368">
    <property type="entry name" value="FADPNR"/>
</dbReference>
<dbReference type="AlphaFoldDB" id="A6UPX7"/>
<evidence type="ECO:0000313" key="2">
    <source>
        <dbReference type="EMBL" id="ABR54549.1"/>
    </source>
</evidence>
<dbReference type="Pfam" id="PF07992">
    <property type="entry name" value="Pyr_redox_2"/>
    <property type="match status" value="1"/>
</dbReference>
<protein>
    <submittedName>
        <fullName evidence="2">FAD-dependent pyridine nucleotide-disulphide oxidoreductase</fullName>
    </submittedName>
</protein>
<dbReference type="Gene3D" id="3.50.50.60">
    <property type="entry name" value="FAD/NAD(P)-binding domain"/>
    <property type="match status" value="2"/>
</dbReference>
<dbReference type="GO" id="GO:0004148">
    <property type="term" value="F:dihydrolipoyl dehydrogenase (NADH) activity"/>
    <property type="evidence" value="ECO:0007669"/>
    <property type="project" value="TreeGrafter"/>
</dbReference>
<proteinExistence type="predicted"/>
<dbReference type="eggNOG" id="arCOG01068">
    <property type="taxonomic scope" value="Archaea"/>
</dbReference>
<evidence type="ECO:0000313" key="3">
    <source>
        <dbReference type="Proteomes" id="UP000001107"/>
    </source>
</evidence>
<dbReference type="PRINTS" id="PR00411">
    <property type="entry name" value="PNDRDTASEI"/>
</dbReference>
<dbReference type="PANTHER" id="PTHR22912:SF151">
    <property type="entry name" value="DIHYDROLIPOYL DEHYDROGENASE, MITOCHONDRIAL"/>
    <property type="match status" value="1"/>
</dbReference>
<dbReference type="PANTHER" id="PTHR22912">
    <property type="entry name" value="DISULFIDE OXIDOREDUCTASE"/>
    <property type="match status" value="1"/>
</dbReference>
<accession>A6UPX7</accession>
<dbReference type="Proteomes" id="UP000001107">
    <property type="component" value="Chromosome"/>
</dbReference>
<feature type="domain" description="FAD/NAD(P)-binding" evidence="1">
    <location>
        <begin position="2"/>
        <end position="221"/>
    </location>
</feature>
<dbReference type="InterPro" id="IPR036188">
    <property type="entry name" value="FAD/NAD-bd_sf"/>
</dbReference>
<dbReference type="OrthoDB" id="27922at2157"/>
<dbReference type="KEGG" id="mvn:Mevan_0643"/>
<dbReference type="RefSeq" id="WP_011972452.1">
    <property type="nucleotide sequence ID" value="NC_009634.1"/>
</dbReference>
<name>A6UPX7_METVS</name>
<dbReference type="InterPro" id="IPR023753">
    <property type="entry name" value="FAD/NAD-binding_dom"/>
</dbReference>
<gene>
    <name evidence="2" type="ordered locus">Mevan_0643</name>
</gene>
<dbReference type="HOGENOM" id="CLU_718895_0_0_2"/>
<dbReference type="EMBL" id="CP000742">
    <property type="protein sequence ID" value="ABR54549.1"/>
    <property type="molecule type" value="Genomic_DNA"/>
</dbReference>
<evidence type="ECO:0000259" key="1">
    <source>
        <dbReference type="Pfam" id="PF07992"/>
    </source>
</evidence>
<dbReference type="GO" id="GO:0006103">
    <property type="term" value="P:2-oxoglutarate metabolic process"/>
    <property type="evidence" value="ECO:0007669"/>
    <property type="project" value="TreeGrafter"/>
</dbReference>
<dbReference type="InterPro" id="IPR050151">
    <property type="entry name" value="Class-I_Pyr_Nuc-Dis_Oxidored"/>
</dbReference>
<dbReference type="STRING" id="406327.Mevan_0643"/>
<dbReference type="Gene3D" id="3.50.50.100">
    <property type="match status" value="1"/>
</dbReference>
<organism evidence="2 3">
    <name type="scientific">Methanococcus vannielii (strain ATCC 35089 / DSM 1224 / JCM 13029 / OCM 148 / SB)</name>
    <dbReference type="NCBI Taxonomy" id="406327"/>
    <lineage>
        <taxon>Archaea</taxon>
        <taxon>Methanobacteriati</taxon>
        <taxon>Methanobacteriota</taxon>
        <taxon>Methanomada group</taxon>
        <taxon>Methanococci</taxon>
        <taxon>Methanococcales</taxon>
        <taxon>Methanococcaceae</taxon>
        <taxon>Methanococcus</taxon>
    </lineage>
</organism>
<reference evidence="2" key="1">
    <citation type="submission" date="2007-06" db="EMBL/GenBank/DDBJ databases">
        <title>Complete sequence of Methanococcus vannielii SB.</title>
        <authorList>
            <consortium name="US DOE Joint Genome Institute"/>
            <person name="Copeland A."/>
            <person name="Lucas S."/>
            <person name="Lapidus A."/>
            <person name="Barry K."/>
            <person name="Glavina del Rio T."/>
            <person name="Dalin E."/>
            <person name="Tice H."/>
            <person name="Pitluck S."/>
            <person name="Chain P."/>
            <person name="Malfatti S."/>
            <person name="Shin M."/>
            <person name="Vergez L."/>
            <person name="Schmutz J."/>
            <person name="Larimer F."/>
            <person name="Land M."/>
            <person name="Hauser L."/>
            <person name="Kyrpides N."/>
            <person name="Anderson I."/>
            <person name="Sieprawska-Lupa M."/>
            <person name="Whitman W.B."/>
            <person name="Richardson P."/>
        </authorList>
    </citation>
    <scope>NUCLEOTIDE SEQUENCE [LARGE SCALE GENOMIC DNA]</scope>
    <source>
        <strain evidence="2">SB</strain>
    </source>
</reference>
<keyword evidence="3" id="KW-1185">Reference proteome</keyword>
<dbReference type="GO" id="GO:0050660">
    <property type="term" value="F:flavin adenine dinucleotide binding"/>
    <property type="evidence" value="ECO:0007669"/>
    <property type="project" value="TreeGrafter"/>
</dbReference>